<dbReference type="AlphaFoldDB" id="A0AAE0Q519"/>
<organism evidence="1 2">
    <name type="scientific">Hemibagrus guttatus</name>
    <dbReference type="NCBI Taxonomy" id="175788"/>
    <lineage>
        <taxon>Eukaryota</taxon>
        <taxon>Metazoa</taxon>
        <taxon>Chordata</taxon>
        <taxon>Craniata</taxon>
        <taxon>Vertebrata</taxon>
        <taxon>Euteleostomi</taxon>
        <taxon>Actinopterygii</taxon>
        <taxon>Neopterygii</taxon>
        <taxon>Teleostei</taxon>
        <taxon>Ostariophysi</taxon>
        <taxon>Siluriformes</taxon>
        <taxon>Bagridae</taxon>
        <taxon>Hemibagrus</taxon>
    </lineage>
</organism>
<sequence>IAEYFVTQSNRLAPIEYSKLIGRYGLSDSSARAEMDKKVAFALANLQTNHNLLNHTHGAAL</sequence>
<reference evidence="1" key="1">
    <citation type="submission" date="2023-06" db="EMBL/GenBank/DDBJ databases">
        <title>Male Hemibagrus guttatus genome.</title>
        <authorList>
            <person name="Bian C."/>
        </authorList>
    </citation>
    <scope>NUCLEOTIDE SEQUENCE</scope>
    <source>
        <strain evidence="1">Male_cb2023</strain>
        <tissue evidence="1">Muscle</tissue>
    </source>
</reference>
<name>A0AAE0Q519_9TELE</name>
<evidence type="ECO:0000313" key="1">
    <source>
        <dbReference type="EMBL" id="KAK3513515.1"/>
    </source>
</evidence>
<evidence type="ECO:0000313" key="2">
    <source>
        <dbReference type="Proteomes" id="UP001274896"/>
    </source>
</evidence>
<comment type="caution">
    <text evidence="1">The sequence shown here is derived from an EMBL/GenBank/DDBJ whole genome shotgun (WGS) entry which is preliminary data.</text>
</comment>
<gene>
    <name evidence="1" type="ORF">QTP70_015916</name>
</gene>
<keyword evidence="2" id="KW-1185">Reference proteome</keyword>
<protein>
    <submittedName>
        <fullName evidence="1">Uncharacterized protein</fullName>
    </submittedName>
</protein>
<dbReference type="EMBL" id="JAUCMX010000022">
    <property type="protein sequence ID" value="KAK3513515.1"/>
    <property type="molecule type" value="Genomic_DNA"/>
</dbReference>
<proteinExistence type="predicted"/>
<feature type="non-terminal residue" evidence="1">
    <location>
        <position position="1"/>
    </location>
</feature>
<accession>A0AAE0Q519</accession>
<dbReference type="Proteomes" id="UP001274896">
    <property type="component" value="Unassembled WGS sequence"/>
</dbReference>